<dbReference type="SMART" id="SM00345">
    <property type="entry name" value="HTH_GNTR"/>
    <property type="match status" value="1"/>
</dbReference>
<dbReference type="Pfam" id="PF07702">
    <property type="entry name" value="UTRA"/>
    <property type="match status" value="1"/>
</dbReference>
<accession>A0A1L8SUA0</accession>
<reference evidence="6 7" key="1">
    <citation type="submission" date="2014-12" db="EMBL/GenBank/DDBJ databases">
        <title>Draft genome sequences of 29 type strains of Enterococci.</title>
        <authorList>
            <person name="Zhong Z."/>
            <person name="Sun Z."/>
            <person name="Liu W."/>
            <person name="Zhang W."/>
            <person name="Zhang H."/>
        </authorList>
    </citation>
    <scope>NUCLEOTIDE SEQUENCE [LARGE SCALE GENOMIC DNA]</scope>
    <source>
        <strain evidence="6 7">DSM 22802</strain>
    </source>
</reference>
<dbReference type="AlphaFoldDB" id="A0A1L8SUA0"/>
<dbReference type="CDD" id="cd07377">
    <property type="entry name" value="WHTH_GntR"/>
    <property type="match status" value="1"/>
</dbReference>
<proteinExistence type="predicted"/>
<evidence type="ECO:0000313" key="7">
    <source>
        <dbReference type="Proteomes" id="UP000183700"/>
    </source>
</evidence>
<keyword evidence="7" id="KW-1185">Reference proteome</keyword>
<name>A0A1L8SUA0_9ENTE</name>
<dbReference type="SMART" id="SM00866">
    <property type="entry name" value="UTRA"/>
    <property type="match status" value="1"/>
</dbReference>
<dbReference type="GO" id="GO:0003700">
    <property type="term" value="F:DNA-binding transcription factor activity"/>
    <property type="evidence" value="ECO:0007669"/>
    <property type="project" value="InterPro"/>
</dbReference>
<protein>
    <recommendedName>
        <fullName evidence="5">HTH gntR-type domain-containing protein</fullName>
    </recommendedName>
</protein>
<dbReference type="InterPro" id="IPR011663">
    <property type="entry name" value="UTRA"/>
</dbReference>
<evidence type="ECO:0000256" key="4">
    <source>
        <dbReference type="ARBA" id="ARBA00023163"/>
    </source>
</evidence>
<dbReference type="GO" id="GO:0003677">
    <property type="term" value="F:DNA binding"/>
    <property type="evidence" value="ECO:0007669"/>
    <property type="project" value="UniProtKB-KW"/>
</dbReference>
<keyword evidence="3" id="KW-0238">DNA-binding</keyword>
<sequence length="241" mass="27992">MVELPKYEEIAHTLRNRIKSEAYPAGSLLPKQIDLVKEFSVSRMTVQKALEILTLEGLILSKKGVGTTVLPHPFLTKDTSVLSYYEGLSMEMKKAKRKLESQIIEFNVEFPDETIQEKLHLTAEDPVYKIIRLRILEDKPFILEHTYMPIQSVPNLKKEVIESSIYQYIKNDLGIKITGAYRTIRADRSSEYDQTYLNCSENDPVLEIRQIAYQQDGTPIEYSRSRNRFDVRDYSYLDMKG</sequence>
<organism evidence="6 7">
    <name type="scientific">Enterococcus devriesei</name>
    <dbReference type="NCBI Taxonomy" id="319970"/>
    <lineage>
        <taxon>Bacteria</taxon>
        <taxon>Bacillati</taxon>
        <taxon>Bacillota</taxon>
        <taxon>Bacilli</taxon>
        <taxon>Lactobacillales</taxon>
        <taxon>Enterococcaceae</taxon>
        <taxon>Enterococcus</taxon>
    </lineage>
</organism>
<evidence type="ECO:0000256" key="3">
    <source>
        <dbReference type="ARBA" id="ARBA00023125"/>
    </source>
</evidence>
<dbReference type="PROSITE" id="PS50949">
    <property type="entry name" value="HTH_GNTR"/>
    <property type="match status" value="1"/>
</dbReference>
<evidence type="ECO:0000259" key="5">
    <source>
        <dbReference type="PROSITE" id="PS50949"/>
    </source>
</evidence>
<dbReference type="EMBL" id="JXKM01000006">
    <property type="protein sequence ID" value="OJG35546.1"/>
    <property type="molecule type" value="Genomic_DNA"/>
</dbReference>
<evidence type="ECO:0000313" key="6">
    <source>
        <dbReference type="EMBL" id="OJG35546.1"/>
    </source>
</evidence>
<dbReference type="GO" id="GO:0045892">
    <property type="term" value="P:negative regulation of DNA-templated transcription"/>
    <property type="evidence" value="ECO:0007669"/>
    <property type="project" value="TreeGrafter"/>
</dbReference>
<dbReference type="Proteomes" id="UP000183700">
    <property type="component" value="Unassembled WGS sequence"/>
</dbReference>
<dbReference type="STRING" id="319970.RV00_GL002731"/>
<keyword evidence="1" id="KW-0678">Repressor</keyword>
<dbReference type="SUPFAM" id="SSF46785">
    <property type="entry name" value="Winged helix' DNA-binding domain"/>
    <property type="match status" value="1"/>
</dbReference>
<dbReference type="Gene3D" id="1.10.10.10">
    <property type="entry name" value="Winged helix-like DNA-binding domain superfamily/Winged helix DNA-binding domain"/>
    <property type="match status" value="1"/>
</dbReference>
<dbReference type="SUPFAM" id="SSF64288">
    <property type="entry name" value="Chorismate lyase-like"/>
    <property type="match status" value="1"/>
</dbReference>
<feature type="domain" description="HTH gntR-type" evidence="5">
    <location>
        <begin position="4"/>
        <end position="72"/>
    </location>
</feature>
<dbReference type="InterPro" id="IPR000524">
    <property type="entry name" value="Tscrpt_reg_HTH_GntR"/>
</dbReference>
<keyword evidence="4" id="KW-0804">Transcription</keyword>
<dbReference type="InterPro" id="IPR028978">
    <property type="entry name" value="Chorismate_lyase_/UTRA_dom_sf"/>
</dbReference>
<evidence type="ECO:0000256" key="1">
    <source>
        <dbReference type="ARBA" id="ARBA00022491"/>
    </source>
</evidence>
<dbReference type="FunFam" id="3.40.1410.10:FF:000008">
    <property type="entry name" value="Transcriptional regulator, GntR family"/>
    <property type="match status" value="1"/>
</dbReference>
<comment type="caution">
    <text evidence="6">The sequence shown here is derived from an EMBL/GenBank/DDBJ whole genome shotgun (WGS) entry which is preliminary data.</text>
</comment>
<dbReference type="PANTHER" id="PTHR44846:SF5">
    <property type="entry name" value="HTH-TYPE TRANSCRIPTIONAL REGULATOR GMUR"/>
    <property type="match status" value="1"/>
</dbReference>
<evidence type="ECO:0000256" key="2">
    <source>
        <dbReference type="ARBA" id="ARBA00023015"/>
    </source>
</evidence>
<dbReference type="Gene3D" id="3.40.1410.10">
    <property type="entry name" value="Chorismate lyase-like"/>
    <property type="match status" value="1"/>
</dbReference>
<dbReference type="Pfam" id="PF00392">
    <property type="entry name" value="GntR"/>
    <property type="match status" value="1"/>
</dbReference>
<dbReference type="PANTHER" id="PTHR44846">
    <property type="entry name" value="MANNOSYL-D-GLYCERATE TRANSPORT/METABOLISM SYSTEM REPRESSOR MNGR-RELATED"/>
    <property type="match status" value="1"/>
</dbReference>
<keyword evidence="2" id="KW-0805">Transcription regulation</keyword>
<dbReference type="InterPro" id="IPR050679">
    <property type="entry name" value="Bact_HTH_transcr_reg"/>
</dbReference>
<dbReference type="InterPro" id="IPR036390">
    <property type="entry name" value="WH_DNA-bd_sf"/>
</dbReference>
<dbReference type="InterPro" id="IPR036388">
    <property type="entry name" value="WH-like_DNA-bd_sf"/>
</dbReference>
<gene>
    <name evidence="6" type="ORF">RV00_GL002731</name>
</gene>
<dbReference type="PRINTS" id="PR00035">
    <property type="entry name" value="HTHGNTR"/>
</dbReference>